<dbReference type="OrthoDB" id="270639at2759"/>
<dbReference type="SUPFAM" id="SSF75620">
    <property type="entry name" value="Release factor"/>
    <property type="match status" value="1"/>
</dbReference>
<evidence type="ECO:0000256" key="1">
    <source>
        <dbReference type="ARBA" id="ARBA00010835"/>
    </source>
</evidence>
<protein>
    <recommendedName>
        <fullName evidence="3">Prokaryotic-type class I peptide chain release factors domain-containing protein</fullName>
    </recommendedName>
</protein>
<feature type="domain" description="Prokaryotic-type class I peptide chain release factors" evidence="3">
    <location>
        <begin position="54"/>
        <end position="160"/>
    </location>
</feature>
<proteinExistence type="inferred from homology"/>
<dbReference type="InParanoid" id="A0A0C3CP62"/>
<dbReference type="AlphaFoldDB" id="A0A0C3CP62"/>
<keyword evidence="5" id="KW-1185">Reference proteome</keyword>
<dbReference type="InterPro" id="IPR000352">
    <property type="entry name" value="Pep_chain_release_fac_I"/>
</dbReference>
<dbReference type="Proteomes" id="UP000054321">
    <property type="component" value="Unassembled WGS sequence"/>
</dbReference>
<accession>A0A0C3CP62</accession>
<evidence type="ECO:0000313" key="5">
    <source>
        <dbReference type="Proteomes" id="UP000054321"/>
    </source>
</evidence>
<dbReference type="GO" id="GO:0016150">
    <property type="term" value="F:translation release factor activity, codon nonspecific"/>
    <property type="evidence" value="ECO:0007669"/>
    <property type="project" value="TreeGrafter"/>
</dbReference>
<dbReference type="GO" id="GO:0005762">
    <property type="term" value="C:mitochondrial large ribosomal subunit"/>
    <property type="evidence" value="ECO:0007669"/>
    <property type="project" value="TreeGrafter"/>
</dbReference>
<gene>
    <name evidence="4" type="ORF">OIDMADRAFT_122733</name>
</gene>
<organism evidence="4 5">
    <name type="scientific">Oidiodendron maius (strain Zn)</name>
    <dbReference type="NCBI Taxonomy" id="913774"/>
    <lineage>
        <taxon>Eukaryota</taxon>
        <taxon>Fungi</taxon>
        <taxon>Dikarya</taxon>
        <taxon>Ascomycota</taxon>
        <taxon>Pezizomycotina</taxon>
        <taxon>Leotiomycetes</taxon>
        <taxon>Leotiomycetes incertae sedis</taxon>
        <taxon>Myxotrichaceae</taxon>
        <taxon>Oidiodendron</taxon>
    </lineage>
</organism>
<dbReference type="EMBL" id="KN832876">
    <property type="protein sequence ID" value="KIN00799.1"/>
    <property type="molecule type" value="Genomic_DNA"/>
</dbReference>
<name>A0A0C3CP62_OIDMZ</name>
<feature type="compositionally biased region" description="Basic and acidic residues" evidence="2">
    <location>
        <begin position="186"/>
        <end position="196"/>
    </location>
</feature>
<dbReference type="InterPro" id="IPR052104">
    <property type="entry name" value="Mito_Release_Factor_mL62"/>
</dbReference>
<feature type="region of interest" description="Disordered" evidence="2">
    <location>
        <begin position="183"/>
        <end position="220"/>
    </location>
</feature>
<evidence type="ECO:0000259" key="3">
    <source>
        <dbReference type="Pfam" id="PF00472"/>
    </source>
</evidence>
<reference evidence="4 5" key="1">
    <citation type="submission" date="2014-04" db="EMBL/GenBank/DDBJ databases">
        <authorList>
            <consortium name="DOE Joint Genome Institute"/>
            <person name="Kuo A."/>
            <person name="Martino E."/>
            <person name="Perotto S."/>
            <person name="Kohler A."/>
            <person name="Nagy L.G."/>
            <person name="Floudas D."/>
            <person name="Copeland A."/>
            <person name="Barry K.W."/>
            <person name="Cichocki N."/>
            <person name="Veneault-Fourrey C."/>
            <person name="LaButti K."/>
            <person name="Lindquist E.A."/>
            <person name="Lipzen A."/>
            <person name="Lundell T."/>
            <person name="Morin E."/>
            <person name="Murat C."/>
            <person name="Sun H."/>
            <person name="Tunlid A."/>
            <person name="Henrissat B."/>
            <person name="Grigoriev I.V."/>
            <person name="Hibbett D.S."/>
            <person name="Martin F."/>
            <person name="Nordberg H.P."/>
            <person name="Cantor M.N."/>
            <person name="Hua S.X."/>
        </authorList>
    </citation>
    <scope>NUCLEOTIDE SEQUENCE [LARGE SCALE GENOMIC DNA]</scope>
    <source>
        <strain evidence="4 5">Zn</strain>
    </source>
</reference>
<sequence length="220" mass="24900">MLCIQTLRSLSIRPLSGQLALIQQFQSYSSRSTEVGEADLVTARQWFSNLKEGTIPASIAKTTFSRSSGAGGQKVNKTSSKATTVWPIGSLQRYIPEVLIPELRACRYYVSSSDSITIQCDSSRSQSENTEQTHHRLMEEVKRIYKNKVPGATTAEQKAKIEKLNLPLEEIWLDRSQKNSWISDTCRSRQKSENAMRLKMKKQQSEKKQSRRGGRGNQDL</sequence>
<comment type="similarity">
    <text evidence="1">Belongs to the prokaryotic/mitochondrial release factor family.</text>
</comment>
<dbReference type="GO" id="GO:0004045">
    <property type="term" value="F:peptidyl-tRNA hydrolase activity"/>
    <property type="evidence" value="ECO:0007669"/>
    <property type="project" value="TreeGrafter"/>
</dbReference>
<dbReference type="STRING" id="913774.A0A0C3CP62"/>
<dbReference type="PANTHER" id="PTHR11075:SF54">
    <property type="entry name" value="LARGE RIBOSOMAL SUBUNIT PROTEIN ML62"/>
    <property type="match status" value="1"/>
</dbReference>
<dbReference type="Gene3D" id="3.30.160.20">
    <property type="match status" value="1"/>
</dbReference>
<dbReference type="GO" id="GO:0070126">
    <property type="term" value="P:mitochondrial translational termination"/>
    <property type="evidence" value="ECO:0007669"/>
    <property type="project" value="TreeGrafter"/>
</dbReference>
<dbReference type="HOGENOM" id="CLU_089470_0_0_1"/>
<evidence type="ECO:0000256" key="2">
    <source>
        <dbReference type="SAM" id="MobiDB-lite"/>
    </source>
</evidence>
<dbReference type="InterPro" id="IPR045853">
    <property type="entry name" value="Pep_chain_release_fac_I_sf"/>
</dbReference>
<dbReference type="PANTHER" id="PTHR11075">
    <property type="entry name" value="PEPTIDE CHAIN RELEASE FACTOR"/>
    <property type="match status" value="1"/>
</dbReference>
<dbReference type="Pfam" id="PF00472">
    <property type="entry name" value="RF-1"/>
    <property type="match status" value="1"/>
</dbReference>
<dbReference type="FunCoup" id="A0A0C3CP62">
    <property type="interactions" value="246"/>
</dbReference>
<evidence type="ECO:0000313" key="4">
    <source>
        <dbReference type="EMBL" id="KIN00799.1"/>
    </source>
</evidence>
<reference evidence="5" key="2">
    <citation type="submission" date="2015-01" db="EMBL/GenBank/DDBJ databases">
        <title>Evolutionary Origins and Diversification of the Mycorrhizal Mutualists.</title>
        <authorList>
            <consortium name="DOE Joint Genome Institute"/>
            <consortium name="Mycorrhizal Genomics Consortium"/>
            <person name="Kohler A."/>
            <person name="Kuo A."/>
            <person name="Nagy L.G."/>
            <person name="Floudas D."/>
            <person name="Copeland A."/>
            <person name="Barry K.W."/>
            <person name="Cichocki N."/>
            <person name="Veneault-Fourrey C."/>
            <person name="LaButti K."/>
            <person name="Lindquist E.A."/>
            <person name="Lipzen A."/>
            <person name="Lundell T."/>
            <person name="Morin E."/>
            <person name="Murat C."/>
            <person name="Riley R."/>
            <person name="Ohm R."/>
            <person name="Sun H."/>
            <person name="Tunlid A."/>
            <person name="Henrissat B."/>
            <person name="Grigoriev I.V."/>
            <person name="Hibbett D.S."/>
            <person name="Martin F."/>
        </authorList>
    </citation>
    <scope>NUCLEOTIDE SEQUENCE [LARGE SCALE GENOMIC DNA]</scope>
    <source>
        <strain evidence="5">Zn</strain>
    </source>
</reference>